<dbReference type="InterPro" id="IPR006110">
    <property type="entry name" value="Pol_omega/Rpo6/RPB6"/>
</dbReference>
<organism evidence="7 8">
    <name type="scientific">Solanum tuberosum</name>
    <name type="common">Potato</name>
    <dbReference type="NCBI Taxonomy" id="4113"/>
    <lineage>
        <taxon>Eukaryota</taxon>
        <taxon>Viridiplantae</taxon>
        <taxon>Streptophyta</taxon>
        <taxon>Embryophyta</taxon>
        <taxon>Tracheophyta</taxon>
        <taxon>Spermatophyta</taxon>
        <taxon>Magnoliopsida</taxon>
        <taxon>eudicotyledons</taxon>
        <taxon>Gunneridae</taxon>
        <taxon>Pentapetalae</taxon>
        <taxon>asterids</taxon>
        <taxon>lamiids</taxon>
        <taxon>Solanales</taxon>
        <taxon>Solanaceae</taxon>
        <taxon>Solanoideae</taxon>
        <taxon>Solaneae</taxon>
        <taxon>Solanum</taxon>
    </lineage>
</organism>
<dbReference type="InterPro" id="IPR028363">
    <property type="entry name" value="RPB6"/>
</dbReference>
<proteinExistence type="inferred from homology"/>
<evidence type="ECO:0000313" key="7">
    <source>
        <dbReference type="EMBL" id="KAH0737038.1"/>
    </source>
</evidence>
<dbReference type="Pfam" id="PF01192">
    <property type="entry name" value="RNA_pol_Rpb6"/>
    <property type="match status" value="1"/>
</dbReference>
<dbReference type="InterPro" id="IPR006111">
    <property type="entry name" value="Rpo6/Rpb6"/>
</dbReference>
<name>A0ABQ7TRP2_SOLTU</name>
<evidence type="ECO:0000256" key="6">
    <source>
        <dbReference type="SAM" id="MobiDB-lite"/>
    </source>
</evidence>
<comment type="subcellular location">
    <subcellularLocation>
        <location evidence="1">Nucleus</location>
    </subcellularLocation>
</comment>
<keyword evidence="2" id="KW-0240">DNA-directed RNA polymerase</keyword>
<dbReference type="Gene3D" id="3.90.940.10">
    <property type="match status" value="1"/>
</dbReference>
<feature type="region of interest" description="Disordered" evidence="6">
    <location>
        <begin position="1"/>
        <end position="61"/>
    </location>
</feature>
<sequence length="155" mass="17942">MADDDYDMDGGYVDEPMDPEPDEGAEIEEDNGNNEDIPDPLMGEGEEKTEQQVPVERPRKTSKFMTKYERARILGTRALQISMNAPVMVELEGETDPLEIAMKELRERKIPFTIRRYLPDGRQDFFYLLVFISYEDWGVDELIVEDSWKRQVGGT</sequence>
<dbReference type="PIRSF" id="PIRSF000778">
    <property type="entry name" value="RpoK/RPB6"/>
    <property type="match status" value="1"/>
</dbReference>
<accession>A0ABQ7TRP2</accession>
<dbReference type="EMBL" id="JAIVGD010000028">
    <property type="protein sequence ID" value="KAH0737038.1"/>
    <property type="molecule type" value="Genomic_DNA"/>
</dbReference>
<dbReference type="HAMAP" id="MF_00192">
    <property type="entry name" value="RNApol_arch_Rpo6"/>
    <property type="match status" value="1"/>
</dbReference>
<dbReference type="Proteomes" id="UP000826656">
    <property type="component" value="Unassembled WGS sequence"/>
</dbReference>
<dbReference type="PANTHER" id="PTHR47227">
    <property type="entry name" value="DNA-DIRECTED RNA POLYMERASE SUBUNIT K"/>
    <property type="match status" value="1"/>
</dbReference>
<feature type="compositionally biased region" description="Acidic residues" evidence="6">
    <location>
        <begin position="15"/>
        <end position="38"/>
    </location>
</feature>
<evidence type="ECO:0000313" key="8">
    <source>
        <dbReference type="Proteomes" id="UP000826656"/>
    </source>
</evidence>
<dbReference type="InterPro" id="IPR020708">
    <property type="entry name" value="DNA-dir_RNA_polK_14-18kDa_CS"/>
</dbReference>
<gene>
    <name evidence="7" type="ORF">KY290_035743</name>
</gene>
<evidence type="ECO:0000256" key="5">
    <source>
        <dbReference type="ARBA" id="ARBA00025773"/>
    </source>
</evidence>
<reference evidence="7 8" key="1">
    <citation type="journal article" date="2021" name="bioRxiv">
        <title>Chromosome-scale and haplotype-resolved genome assembly of a tetraploid potato cultivar.</title>
        <authorList>
            <person name="Sun H."/>
            <person name="Jiao W.-B."/>
            <person name="Krause K."/>
            <person name="Campoy J.A."/>
            <person name="Goel M."/>
            <person name="Folz-Donahue K."/>
            <person name="Kukat C."/>
            <person name="Huettel B."/>
            <person name="Schneeberger K."/>
        </authorList>
    </citation>
    <scope>NUCLEOTIDE SEQUENCE [LARGE SCALE GENOMIC DNA]</scope>
    <source>
        <strain evidence="7">SolTubOtavaFocal</strain>
        <tissue evidence="7">Leaves</tissue>
    </source>
</reference>
<dbReference type="SUPFAM" id="SSF63562">
    <property type="entry name" value="RPB6/omega subunit-like"/>
    <property type="match status" value="1"/>
</dbReference>
<keyword evidence="8" id="KW-1185">Reference proteome</keyword>
<evidence type="ECO:0000256" key="4">
    <source>
        <dbReference type="ARBA" id="ARBA00023242"/>
    </source>
</evidence>
<dbReference type="PANTHER" id="PTHR47227:SF8">
    <property type="entry name" value="DNA-DIRECTED RNA POLYMERASES II, IV AND V SUBUNIT 6A"/>
    <property type="match status" value="1"/>
</dbReference>
<evidence type="ECO:0000256" key="3">
    <source>
        <dbReference type="ARBA" id="ARBA00023163"/>
    </source>
</evidence>
<comment type="similarity">
    <text evidence="5">Belongs to the archaeal Rpo6/eukaryotic RPB6 RNA polymerase subunit family.</text>
</comment>
<keyword evidence="3" id="KW-0804">Transcription</keyword>
<keyword evidence="4" id="KW-0539">Nucleus</keyword>
<dbReference type="SMART" id="SM01409">
    <property type="entry name" value="RNA_pol_Rpb6"/>
    <property type="match status" value="1"/>
</dbReference>
<dbReference type="PROSITE" id="PS01111">
    <property type="entry name" value="RNA_POL_K_14KD"/>
    <property type="match status" value="1"/>
</dbReference>
<dbReference type="PIRSF" id="PIRSF500154">
    <property type="entry name" value="RPB6"/>
    <property type="match status" value="1"/>
</dbReference>
<dbReference type="InterPro" id="IPR036161">
    <property type="entry name" value="RPB6/omega-like_sf"/>
</dbReference>
<evidence type="ECO:0000256" key="2">
    <source>
        <dbReference type="ARBA" id="ARBA00022478"/>
    </source>
</evidence>
<protein>
    <submittedName>
        <fullName evidence="7">Uncharacterized protein</fullName>
    </submittedName>
</protein>
<dbReference type="NCBIfam" id="NF002208">
    <property type="entry name" value="PRK01099.1-3"/>
    <property type="match status" value="1"/>
</dbReference>
<comment type="caution">
    <text evidence="7">The sequence shown here is derived from an EMBL/GenBank/DDBJ whole genome shotgun (WGS) entry which is preliminary data.</text>
</comment>
<evidence type="ECO:0000256" key="1">
    <source>
        <dbReference type="ARBA" id="ARBA00004123"/>
    </source>
</evidence>